<feature type="non-terminal residue" evidence="1">
    <location>
        <position position="86"/>
    </location>
</feature>
<name>A0A381ZWZ9_9ZZZZ</name>
<evidence type="ECO:0000313" key="1">
    <source>
        <dbReference type="EMBL" id="SVA93835.1"/>
    </source>
</evidence>
<sequence length="86" mass="8907">MRKRRRQPPWETSAVEIDTAFACPVLAPLLGGSSGVEDGAHDLVVTGATTQIAGQPVPNLVLAGIGIGVKQGFACHQETGRANTTL</sequence>
<protein>
    <submittedName>
        <fullName evidence="1">Uncharacterized protein</fullName>
    </submittedName>
</protein>
<dbReference type="EMBL" id="UINC01023015">
    <property type="protein sequence ID" value="SVA93835.1"/>
    <property type="molecule type" value="Genomic_DNA"/>
</dbReference>
<reference evidence="1" key="1">
    <citation type="submission" date="2018-05" db="EMBL/GenBank/DDBJ databases">
        <authorList>
            <person name="Lanie J.A."/>
            <person name="Ng W.-L."/>
            <person name="Kazmierczak K.M."/>
            <person name="Andrzejewski T.M."/>
            <person name="Davidsen T.M."/>
            <person name="Wayne K.J."/>
            <person name="Tettelin H."/>
            <person name="Glass J.I."/>
            <person name="Rusch D."/>
            <person name="Podicherti R."/>
            <person name="Tsui H.-C.T."/>
            <person name="Winkler M.E."/>
        </authorList>
    </citation>
    <scope>NUCLEOTIDE SEQUENCE</scope>
</reference>
<accession>A0A381ZWZ9</accession>
<dbReference type="AlphaFoldDB" id="A0A381ZWZ9"/>
<organism evidence="1">
    <name type="scientific">marine metagenome</name>
    <dbReference type="NCBI Taxonomy" id="408172"/>
    <lineage>
        <taxon>unclassified sequences</taxon>
        <taxon>metagenomes</taxon>
        <taxon>ecological metagenomes</taxon>
    </lineage>
</organism>
<gene>
    <name evidence="1" type="ORF">METZ01_LOCUS146689</name>
</gene>
<proteinExistence type="predicted"/>